<evidence type="ECO:0000313" key="1">
    <source>
        <dbReference type="EMBL" id="KAJ1119098.1"/>
    </source>
</evidence>
<name>A0AAV7P0F2_PLEWA</name>
<keyword evidence="2" id="KW-1185">Reference proteome</keyword>
<protein>
    <submittedName>
        <fullName evidence="1">Uncharacterized protein</fullName>
    </submittedName>
</protein>
<sequence length="211" mass="22474">MFSRHAGPFLAEGAERRYPARALAADAPEVWCGGAGFAPGGAATLGEQRLGLSYVQHGKDRRQRGREPKGALLPQDSRAGLQGLHENEWELDFEEESFEEGNLVDDREEEDWWAQGGAGPANALSKSLQKSRRVQPAVEKVVEGAHIGRRKAQGRPPSLTAGEQRSRVSKVSVAVETGGAGCGGGAIGQGCLCGVCGGRYRWCSGAGDYKR</sequence>
<evidence type="ECO:0000313" key="2">
    <source>
        <dbReference type="Proteomes" id="UP001066276"/>
    </source>
</evidence>
<gene>
    <name evidence="1" type="ORF">NDU88_007284</name>
</gene>
<reference evidence="1" key="1">
    <citation type="journal article" date="2022" name="bioRxiv">
        <title>Sequencing and chromosome-scale assembly of the giantPleurodeles waltlgenome.</title>
        <authorList>
            <person name="Brown T."/>
            <person name="Elewa A."/>
            <person name="Iarovenko S."/>
            <person name="Subramanian E."/>
            <person name="Araus A.J."/>
            <person name="Petzold A."/>
            <person name="Susuki M."/>
            <person name="Suzuki K.-i.T."/>
            <person name="Hayashi T."/>
            <person name="Toyoda A."/>
            <person name="Oliveira C."/>
            <person name="Osipova E."/>
            <person name="Leigh N.D."/>
            <person name="Simon A."/>
            <person name="Yun M.H."/>
        </authorList>
    </citation>
    <scope>NUCLEOTIDE SEQUENCE</scope>
    <source>
        <strain evidence="1">20211129_DDA</strain>
        <tissue evidence="1">Liver</tissue>
    </source>
</reference>
<organism evidence="1 2">
    <name type="scientific">Pleurodeles waltl</name>
    <name type="common">Iberian ribbed newt</name>
    <dbReference type="NCBI Taxonomy" id="8319"/>
    <lineage>
        <taxon>Eukaryota</taxon>
        <taxon>Metazoa</taxon>
        <taxon>Chordata</taxon>
        <taxon>Craniata</taxon>
        <taxon>Vertebrata</taxon>
        <taxon>Euteleostomi</taxon>
        <taxon>Amphibia</taxon>
        <taxon>Batrachia</taxon>
        <taxon>Caudata</taxon>
        <taxon>Salamandroidea</taxon>
        <taxon>Salamandridae</taxon>
        <taxon>Pleurodelinae</taxon>
        <taxon>Pleurodeles</taxon>
    </lineage>
</organism>
<dbReference type="EMBL" id="JANPWB010000012">
    <property type="protein sequence ID" value="KAJ1119098.1"/>
    <property type="molecule type" value="Genomic_DNA"/>
</dbReference>
<proteinExistence type="predicted"/>
<comment type="caution">
    <text evidence="1">The sequence shown here is derived from an EMBL/GenBank/DDBJ whole genome shotgun (WGS) entry which is preliminary data.</text>
</comment>
<dbReference type="AlphaFoldDB" id="A0AAV7P0F2"/>
<accession>A0AAV7P0F2</accession>
<dbReference type="Proteomes" id="UP001066276">
    <property type="component" value="Chromosome 8"/>
</dbReference>